<dbReference type="GO" id="GO:0005886">
    <property type="term" value="C:plasma membrane"/>
    <property type="evidence" value="ECO:0007669"/>
    <property type="project" value="UniProtKB-SubCell"/>
</dbReference>
<keyword evidence="6 9" id="KW-0812">Transmembrane</keyword>
<comment type="similarity">
    <text evidence="2 9">Belongs to the ABC-2 integral membrane protein family.</text>
</comment>
<keyword evidence="3 9" id="KW-0813">Transport</keyword>
<feature type="transmembrane region" description="Helical" evidence="9">
    <location>
        <begin position="80"/>
        <end position="101"/>
    </location>
</feature>
<accession>A0A0S4QG08</accession>
<keyword evidence="8 9" id="KW-0472">Membrane</keyword>
<feature type="transmembrane region" description="Helical" evidence="9">
    <location>
        <begin position="113"/>
        <end position="140"/>
    </location>
</feature>
<comment type="subcellular location">
    <subcellularLocation>
        <location evidence="1">Cell inner membrane</location>
        <topology evidence="1">Multi-pass membrane protein</topology>
    </subcellularLocation>
    <subcellularLocation>
        <location evidence="9">Cell membrane</location>
        <topology evidence="9">Multi-pass membrane protein</topology>
    </subcellularLocation>
</comment>
<evidence type="ECO:0000256" key="4">
    <source>
        <dbReference type="ARBA" id="ARBA00022475"/>
    </source>
</evidence>
<evidence type="ECO:0000256" key="3">
    <source>
        <dbReference type="ARBA" id="ARBA00022448"/>
    </source>
</evidence>
<evidence type="ECO:0000256" key="1">
    <source>
        <dbReference type="ARBA" id="ARBA00004429"/>
    </source>
</evidence>
<dbReference type="GO" id="GO:0015920">
    <property type="term" value="P:lipopolysaccharide transport"/>
    <property type="evidence" value="ECO:0007669"/>
    <property type="project" value="TreeGrafter"/>
</dbReference>
<evidence type="ECO:0000256" key="10">
    <source>
        <dbReference type="SAM" id="MobiDB-lite"/>
    </source>
</evidence>
<feature type="region of interest" description="Disordered" evidence="10">
    <location>
        <begin position="1"/>
        <end position="55"/>
    </location>
</feature>
<evidence type="ECO:0000256" key="7">
    <source>
        <dbReference type="ARBA" id="ARBA00022989"/>
    </source>
</evidence>
<evidence type="ECO:0000259" key="11">
    <source>
        <dbReference type="PROSITE" id="PS51012"/>
    </source>
</evidence>
<evidence type="ECO:0000256" key="8">
    <source>
        <dbReference type="ARBA" id="ARBA00023136"/>
    </source>
</evidence>
<evidence type="ECO:0000313" key="12">
    <source>
        <dbReference type="EMBL" id="CUU54481.1"/>
    </source>
</evidence>
<dbReference type="InterPro" id="IPR013525">
    <property type="entry name" value="ABC2_TM"/>
</dbReference>
<organism evidence="12 13">
    <name type="scientific">Parafrankia irregularis</name>
    <dbReference type="NCBI Taxonomy" id="795642"/>
    <lineage>
        <taxon>Bacteria</taxon>
        <taxon>Bacillati</taxon>
        <taxon>Actinomycetota</taxon>
        <taxon>Actinomycetes</taxon>
        <taxon>Frankiales</taxon>
        <taxon>Frankiaceae</taxon>
        <taxon>Parafrankia</taxon>
    </lineage>
</organism>
<feature type="transmembrane region" description="Helical" evidence="9">
    <location>
        <begin position="223"/>
        <end position="242"/>
    </location>
</feature>
<feature type="compositionally biased region" description="Basic residues" evidence="10">
    <location>
        <begin position="46"/>
        <end position="55"/>
    </location>
</feature>
<feature type="transmembrane region" description="Helical" evidence="9">
    <location>
        <begin position="152"/>
        <end position="178"/>
    </location>
</feature>
<feature type="transmembrane region" description="Helical" evidence="9">
    <location>
        <begin position="294"/>
        <end position="314"/>
    </location>
</feature>
<dbReference type="AlphaFoldDB" id="A0A0S4QG08"/>
<dbReference type="Proteomes" id="UP000198802">
    <property type="component" value="Unassembled WGS sequence"/>
</dbReference>
<dbReference type="RefSeq" id="WP_226931041.1">
    <property type="nucleotide sequence ID" value="NZ_FAOZ01000002.1"/>
</dbReference>
<evidence type="ECO:0000256" key="9">
    <source>
        <dbReference type="RuleBase" id="RU361157"/>
    </source>
</evidence>
<dbReference type="PROSITE" id="PS51012">
    <property type="entry name" value="ABC_TM2"/>
    <property type="match status" value="1"/>
</dbReference>
<evidence type="ECO:0000256" key="5">
    <source>
        <dbReference type="ARBA" id="ARBA00022519"/>
    </source>
</evidence>
<dbReference type="Pfam" id="PF01061">
    <property type="entry name" value="ABC2_membrane"/>
    <property type="match status" value="1"/>
</dbReference>
<dbReference type="InterPro" id="IPR047817">
    <property type="entry name" value="ABC2_TM_bact-type"/>
</dbReference>
<feature type="transmembrane region" description="Helical" evidence="9">
    <location>
        <begin position="190"/>
        <end position="211"/>
    </location>
</feature>
<dbReference type="PANTHER" id="PTHR30413">
    <property type="entry name" value="INNER MEMBRANE TRANSPORT PERMEASE"/>
    <property type="match status" value="1"/>
</dbReference>
<evidence type="ECO:0000313" key="13">
    <source>
        <dbReference type="Proteomes" id="UP000198802"/>
    </source>
</evidence>
<proteinExistence type="inferred from homology"/>
<evidence type="ECO:0000256" key="6">
    <source>
        <dbReference type="ARBA" id="ARBA00022692"/>
    </source>
</evidence>
<feature type="compositionally biased region" description="Basic residues" evidence="10">
    <location>
        <begin position="1"/>
        <end position="11"/>
    </location>
</feature>
<sequence length="328" mass="36048">MYARQGKKKVMSRVADLSTFPSSPSPSPGQGSGQAPAQRPRGSRSGARHVDHRSRAQTRVRWELLRNLVRKDLKVKYKGSTLGFAWSLANPLLLLVVYTFVFQVVLKTGIPRFGIYLMSGMLVWNAFSGSVSSACGAVVANANLVKKVRFPLLVLPLSAVGFAAVHFALQLLVLFVVILGLQYSLFGPELLLIVPAGAVALLFTVALSLLLSALNVRYRDTQHLLDVALVAWFWINPMVYAYGLISDRLGDWTWVYLLNPMAVVVMTFQRAIYDPPPGNSTGSSSIIADTGYAFYLEHLGIAALISLAVLFLGLRVFRRFQADFAEDL</sequence>
<keyword evidence="7 9" id="KW-1133">Transmembrane helix</keyword>
<evidence type="ECO:0000256" key="2">
    <source>
        <dbReference type="ARBA" id="ARBA00007783"/>
    </source>
</evidence>
<feature type="domain" description="ABC transmembrane type-2" evidence="11">
    <location>
        <begin position="82"/>
        <end position="320"/>
    </location>
</feature>
<dbReference type="PANTHER" id="PTHR30413:SF8">
    <property type="entry name" value="TRANSPORT PERMEASE PROTEIN"/>
    <property type="match status" value="1"/>
</dbReference>
<reference evidence="13" key="1">
    <citation type="submission" date="2015-11" db="EMBL/GenBank/DDBJ databases">
        <authorList>
            <person name="Varghese N."/>
        </authorList>
    </citation>
    <scope>NUCLEOTIDE SEQUENCE [LARGE SCALE GENOMIC DNA]</scope>
    <source>
        <strain evidence="13">DSM 45899</strain>
    </source>
</reference>
<keyword evidence="13" id="KW-1185">Reference proteome</keyword>
<keyword evidence="4 9" id="KW-1003">Cell membrane</keyword>
<dbReference type="GO" id="GO:0140359">
    <property type="term" value="F:ABC-type transporter activity"/>
    <property type="evidence" value="ECO:0007669"/>
    <property type="project" value="InterPro"/>
</dbReference>
<name>A0A0S4QG08_9ACTN</name>
<gene>
    <name evidence="12" type="ORF">Ga0074812_102491</name>
</gene>
<protein>
    <recommendedName>
        <fullName evidence="9">Transport permease protein</fullName>
    </recommendedName>
</protein>
<keyword evidence="5" id="KW-0997">Cell inner membrane</keyword>
<dbReference type="EMBL" id="FAOZ01000002">
    <property type="protein sequence ID" value="CUU54481.1"/>
    <property type="molecule type" value="Genomic_DNA"/>
</dbReference>